<organism evidence="2 3">
    <name type="scientific">Helobdella robusta</name>
    <name type="common">Californian leech</name>
    <dbReference type="NCBI Taxonomy" id="6412"/>
    <lineage>
        <taxon>Eukaryota</taxon>
        <taxon>Metazoa</taxon>
        <taxon>Spiralia</taxon>
        <taxon>Lophotrochozoa</taxon>
        <taxon>Annelida</taxon>
        <taxon>Clitellata</taxon>
        <taxon>Hirudinea</taxon>
        <taxon>Rhynchobdellida</taxon>
        <taxon>Glossiphoniidae</taxon>
        <taxon>Helobdella</taxon>
    </lineage>
</organism>
<reference evidence="2" key="3">
    <citation type="submission" date="2015-06" db="UniProtKB">
        <authorList>
            <consortium name="EnsemblMetazoa"/>
        </authorList>
    </citation>
    <scope>IDENTIFICATION</scope>
</reference>
<reference evidence="1 3" key="2">
    <citation type="journal article" date="2013" name="Nature">
        <title>Insights into bilaterian evolution from three spiralian genomes.</title>
        <authorList>
            <person name="Simakov O."/>
            <person name="Marletaz F."/>
            <person name="Cho S.J."/>
            <person name="Edsinger-Gonzales E."/>
            <person name="Havlak P."/>
            <person name="Hellsten U."/>
            <person name="Kuo D.H."/>
            <person name="Larsson T."/>
            <person name="Lv J."/>
            <person name="Arendt D."/>
            <person name="Savage R."/>
            <person name="Osoegawa K."/>
            <person name="de Jong P."/>
            <person name="Grimwood J."/>
            <person name="Chapman J.A."/>
            <person name="Shapiro H."/>
            <person name="Aerts A."/>
            <person name="Otillar R.P."/>
            <person name="Terry A.Y."/>
            <person name="Boore J.L."/>
            <person name="Grigoriev I.V."/>
            <person name="Lindberg D.R."/>
            <person name="Seaver E.C."/>
            <person name="Weisblat D.A."/>
            <person name="Putnam N.H."/>
            <person name="Rokhsar D.S."/>
        </authorList>
    </citation>
    <scope>NUCLEOTIDE SEQUENCE</scope>
</reference>
<proteinExistence type="predicted"/>
<dbReference type="EnsemblMetazoa" id="HelroT167199">
    <property type="protein sequence ID" value="HelroP167199"/>
    <property type="gene ID" value="HelroG167199"/>
</dbReference>
<sequence length="125" mass="14453">MKPEIHETKNDINYINDNICNINNIGNNINYTNNINNINSNTNNNNIINNNYNINNNIINNLETKQHHHNTYKQICEKHKPTSTTHKHNHTNTKCTSYIDAGTRTCMETDNDNDTIRNEPTGNET</sequence>
<dbReference type="GeneID" id="20201849"/>
<accession>T1EZ49</accession>
<dbReference type="InParanoid" id="T1EZ49"/>
<evidence type="ECO:0000313" key="3">
    <source>
        <dbReference type="Proteomes" id="UP000015101"/>
    </source>
</evidence>
<reference evidence="3" key="1">
    <citation type="submission" date="2012-12" db="EMBL/GenBank/DDBJ databases">
        <authorList>
            <person name="Hellsten U."/>
            <person name="Grimwood J."/>
            <person name="Chapman J.A."/>
            <person name="Shapiro H."/>
            <person name="Aerts A."/>
            <person name="Otillar R.P."/>
            <person name="Terry A.Y."/>
            <person name="Boore J.L."/>
            <person name="Simakov O."/>
            <person name="Marletaz F."/>
            <person name="Cho S.-J."/>
            <person name="Edsinger-Gonzales E."/>
            <person name="Havlak P."/>
            <person name="Kuo D.-H."/>
            <person name="Larsson T."/>
            <person name="Lv J."/>
            <person name="Arendt D."/>
            <person name="Savage R."/>
            <person name="Osoegawa K."/>
            <person name="de Jong P."/>
            <person name="Lindberg D.R."/>
            <person name="Seaver E.C."/>
            <person name="Weisblat D.A."/>
            <person name="Putnam N.H."/>
            <person name="Grigoriev I.V."/>
            <person name="Rokhsar D.S."/>
        </authorList>
    </citation>
    <scope>NUCLEOTIDE SEQUENCE</scope>
</reference>
<dbReference type="CTD" id="20201849"/>
<keyword evidence="3" id="KW-1185">Reference proteome</keyword>
<evidence type="ECO:0000313" key="2">
    <source>
        <dbReference type="EnsemblMetazoa" id="HelroP167199"/>
    </source>
</evidence>
<protein>
    <submittedName>
        <fullName evidence="1 2">Uncharacterized protein</fullName>
    </submittedName>
</protein>
<dbReference type="HOGENOM" id="CLU_1995051_0_0_1"/>
<dbReference type="KEGG" id="hro:HELRODRAFT_167199"/>
<dbReference type="EMBL" id="KB095858">
    <property type="protein sequence ID" value="ESO10706.1"/>
    <property type="molecule type" value="Genomic_DNA"/>
</dbReference>
<evidence type="ECO:0000313" key="1">
    <source>
        <dbReference type="EMBL" id="ESO10706.1"/>
    </source>
</evidence>
<dbReference type="AlphaFoldDB" id="T1EZ49"/>
<dbReference type="EMBL" id="AMQM01002721">
    <property type="status" value="NOT_ANNOTATED_CDS"/>
    <property type="molecule type" value="Genomic_DNA"/>
</dbReference>
<dbReference type="Proteomes" id="UP000015101">
    <property type="component" value="Unassembled WGS sequence"/>
</dbReference>
<gene>
    <name evidence="2" type="primary">20201849</name>
    <name evidence="1" type="ORF">HELRODRAFT_167199</name>
</gene>
<name>T1EZ49_HELRO</name>
<dbReference type="RefSeq" id="XP_009010975.1">
    <property type="nucleotide sequence ID" value="XM_009012727.1"/>
</dbReference>